<keyword evidence="1" id="KW-1133">Transmembrane helix</keyword>
<dbReference type="HOGENOM" id="CLU_2911468_0_0_2"/>
<protein>
    <submittedName>
        <fullName evidence="2">Uncharacterized protein</fullName>
    </submittedName>
</protein>
<feature type="transmembrane region" description="Helical" evidence="1">
    <location>
        <begin position="6"/>
        <end position="23"/>
    </location>
</feature>
<dbReference type="RefSeq" id="WP_021055506.1">
    <property type="nucleotide sequence ID" value="NZ_KE356561.1"/>
</dbReference>
<proteinExistence type="predicted"/>
<accession>U1NGR9</accession>
<keyword evidence="1" id="KW-0472">Membrane</keyword>
<reference evidence="2 3" key="1">
    <citation type="journal article" date="2013" name="PLoS ONE">
        <title>Assembly-driven community genomics of a hypersaline microbial ecosystem.</title>
        <authorList>
            <person name="Podell S."/>
            <person name="Ugalde J.A."/>
            <person name="Narasingarao P."/>
            <person name="Banfield J.F."/>
            <person name="Heidelberg K.B."/>
            <person name="Allen E.E."/>
        </authorList>
    </citation>
    <scope>NUCLEOTIDE SEQUENCE [LARGE SCALE GENOMIC DNA]</scope>
    <source>
        <strain evidence="3">J07HQW2</strain>
    </source>
</reference>
<dbReference type="EMBL" id="KE356561">
    <property type="protein sequence ID" value="ERG96038.1"/>
    <property type="molecule type" value="Genomic_DNA"/>
</dbReference>
<dbReference type="STRING" id="1238425.J07HQW2_02505"/>
<evidence type="ECO:0000313" key="2">
    <source>
        <dbReference type="EMBL" id="ERG96038.1"/>
    </source>
</evidence>
<dbReference type="AlphaFoldDB" id="U1NGR9"/>
<sequence length="61" mass="6718">MSDLLTHVLVMYILSTLAVWRICSFNRRYVGITMLEAVIPDAAKGLLPAGPEIILFGIRAS</sequence>
<organism evidence="2 3">
    <name type="scientific">Haloquadratum walsbyi J07HQW2</name>
    <dbReference type="NCBI Taxonomy" id="1238425"/>
    <lineage>
        <taxon>Archaea</taxon>
        <taxon>Methanobacteriati</taxon>
        <taxon>Methanobacteriota</taxon>
        <taxon>Stenosarchaea group</taxon>
        <taxon>Halobacteria</taxon>
        <taxon>Halobacteriales</taxon>
        <taxon>Haloferacaceae</taxon>
        <taxon>Haloquadratum</taxon>
    </lineage>
</organism>
<gene>
    <name evidence="2" type="ORF">J07HQW2_02505</name>
</gene>
<evidence type="ECO:0000256" key="1">
    <source>
        <dbReference type="SAM" id="Phobius"/>
    </source>
</evidence>
<keyword evidence="1" id="KW-0812">Transmembrane</keyword>
<name>U1NGR9_9EURY</name>
<dbReference type="Proteomes" id="UP000030710">
    <property type="component" value="Unassembled WGS sequence"/>
</dbReference>
<dbReference type="eggNOG" id="arCOG02856">
    <property type="taxonomic scope" value="Archaea"/>
</dbReference>
<evidence type="ECO:0000313" key="3">
    <source>
        <dbReference type="Proteomes" id="UP000030710"/>
    </source>
</evidence>